<dbReference type="PANTHER" id="PTHR20275">
    <property type="entry name" value="NAD KINASE"/>
    <property type="match status" value="1"/>
</dbReference>
<dbReference type="SUPFAM" id="SSF111331">
    <property type="entry name" value="NAD kinase/diacylglycerol kinase-like"/>
    <property type="match status" value="1"/>
</dbReference>
<keyword evidence="7" id="KW-0520">NAD</keyword>
<dbReference type="PANTHER" id="PTHR20275:SF26">
    <property type="entry name" value="NADH KINASE POS5, MITOCHONDRIAL"/>
    <property type="match status" value="1"/>
</dbReference>
<keyword evidence="4 8" id="KW-0418">Kinase</keyword>
<proteinExistence type="inferred from homology"/>
<dbReference type="InterPro" id="IPR016064">
    <property type="entry name" value="NAD/diacylglycerol_kinase_sf"/>
</dbReference>
<dbReference type="Gene3D" id="3.40.50.10330">
    <property type="entry name" value="Probable inorganic polyphosphate/atp-NAD kinase, domain 1"/>
    <property type="match status" value="1"/>
</dbReference>
<dbReference type="FunFam" id="3.40.50.10330:FF:000033">
    <property type="entry name" value="NADH kinase, variant 3"/>
    <property type="match status" value="1"/>
</dbReference>
<dbReference type="InterPro" id="IPR002504">
    <property type="entry name" value="NADK"/>
</dbReference>
<keyword evidence="6" id="KW-0521">NADP</keyword>
<evidence type="ECO:0000256" key="6">
    <source>
        <dbReference type="ARBA" id="ARBA00022857"/>
    </source>
</evidence>
<evidence type="ECO:0000256" key="5">
    <source>
        <dbReference type="ARBA" id="ARBA00022840"/>
    </source>
</evidence>
<evidence type="ECO:0000256" key="3">
    <source>
        <dbReference type="ARBA" id="ARBA00022741"/>
    </source>
</evidence>
<keyword evidence="3" id="KW-0547">Nucleotide-binding</keyword>
<dbReference type="GO" id="GO:0003951">
    <property type="term" value="F:NAD+ kinase activity"/>
    <property type="evidence" value="ECO:0007669"/>
    <property type="project" value="InterPro"/>
</dbReference>
<dbReference type="HAMAP" id="MF_00361">
    <property type="entry name" value="NAD_kinase"/>
    <property type="match status" value="1"/>
</dbReference>
<dbReference type="GO" id="GO:0005524">
    <property type="term" value="F:ATP binding"/>
    <property type="evidence" value="ECO:0007669"/>
    <property type="project" value="UniProtKB-KW"/>
</dbReference>
<dbReference type="GO" id="GO:0019674">
    <property type="term" value="P:NAD+ metabolic process"/>
    <property type="evidence" value="ECO:0007669"/>
    <property type="project" value="InterPro"/>
</dbReference>
<reference evidence="8" key="1">
    <citation type="submission" date="2023-06" db="EMBL/GenBank/DDBJ databases">
        <title>Genome-scale phylogeny and comparative genomics of the fungal order Sordariales.</title>
        <authorList>
            <consortium name="Lawrence Berkeley National Laboratory"/>
            <person name="Hensen N."/>
            <person name="Bonometti L."/>
            <person name="Westerberg I."/>
            <person name="Brannstrom I.O."/>
            <person name="Guillou S."/>
            <person name="Cros-Aarteil S."/>
            <person name="Calhoun S."/>
            <person name="Haridas S."/>
            <person name="Kuo A."/>
            <person name="Mondo S."/>
            <person name="Pangilinan J."/>
            <person name="Riley R."/>
            <person name="Labutti K."/>
            <person name="Andreopoulos B."/>
            <person name="Lipzen A."/>
            <person name="Chen C."/>
            <person name="Yanf M."/>
            <person name="Daum C."/>
            <person name="Ng V."/>
            <person name="Clum A."/>
            <person name="Steindorff A."/>
            <person name="Ohm R."/>
            <person name="Martin F."/>
            <person name="Silar P."/>
            <person name="Natvig D."/>
            <person name="Lalanne C."/>
            <person name="Gautier V."/>
            <person name="Ament-Velasquez S.L."/>
            <person name="Kruys A."/>
            <person name="Hutchinson M.I."/>
            <person name="Powell A.J."/>
            <person name="Barry K."/>
            <person name="Miller A.N."/>
            <person name="Grigoriev I.V."/>
            <person name="Debuchy R."/>
            <person name="Gladieux P."/>
            <person name="Thoren M.H."/>
            <person name="Johannesson H."/>
        </authorList>
    </citation>
    <scope>NUCLEOTIDE SEQUENCE</scope>
    <source>
        <strain evidence="8">8032-3</strain>
    </source>
</reference>
<name>A0AAJ0C5U8_9PEZI</name>
<dbReference type="GeneID" id="85310298"/>
<dbReference type="GO" id="GO:0006741">
    <property type="term" value="P:NADP+ biosynthetic process"/>
    <property type="evidence" value="ECO:0007669"/>
    <property type="project" value="InterPro"/>
</dbReference>
<dbReference type="Gene3D" id="2.60.200.30">
    <property type="entry name" value="Probable inorganic polyphosphate/atp-NAD kinase, domain 2"/>
    <property type="match status" value="1"/>
</dbReference>
<gene>
    <name evidence="8" type="ORF">QBC33DRAFT_529076</name>
</gene>
<evidence type="ECO:0000313" key="8">
    <source>
        <dbReference type="EMBL" id="KAK1770723.1"/>
    </source>
</evidence>
<comment type="caution">
    <text evidence="8">The sequence shown here is derived from an EMBL/GenBank/DDBJ whole genome shotgun (WGS) entry which is preliminary data.</text>
</comment>
<dbReference type="FunFam" id="2.60.200.30:FF:000009">
    <property type="entry name" value="Poly(P)/ATP NAD kinase"/>
    <property type="match status" value="1"/>
</dbReference>
<dbReference type="AlphaFoldDB" id="A0AAJ0C5U8"/>
<dbReference type="RefSeq" id="XP_060286936.1">
    <property type="nucleotide sequence ID" value="XM_060427111.1"/>
</dbReference>
<keyword evidence="9" id="KW-1185">Reference proteome</keyword>
<evidence type="ECO:0000256" key="2">
    <source>
        <dbReference type="ARBA" id="ARBA00022679"/>
    </source>
</evidence>
<keyword evidence="2" id="KW-0808">Transferase</keyword>
<evidence type="ECO:0000256" key="1">
    <source>
        <dbReference type="ARBA" id="ARBA00010995"/>
    </source>
</evidence>
<dbReference type="InterPro" id="IPR017437">
    <property type="entry name" value="ATP-NAD_kinase_PpnK-typ_C"/>
</dbReference>
<organism evidence="8 9">
    <name type="scientific">Phialemonium atrogriseum</name>
    <dbReference type="NCBI Taxonomy" id="1093897"/>
    <lineage>
        <taxon>Eukaryota</taxon>
        <taxon>Fungi</taxon>
        <taxon>Dikarya</taxon>
        <taxon>Ascomycota</taxon>
        <taxon>Pezizomycotina</taxon>
        <taxon>Sordariomycetes</taxon>
        <taxon>Sordariomycetidae</taxon>
        <taxon>Cephalothecales</taxon>
        <taxon>Cephalothecaceae</taxon>
        <taxon>Phialemonium</taxon>
    </lineage>
</organism>
<evidence type="ECO:0000256" key="7">
    <source>
        <dbReference type="ARBA" id="ARBA00023027"/>
    </source>
</evidence>
<dbReference type="Pfam" id="PF20143">
    <property type="entry name" value="NAD_kinase_C"/>
    <property type="match status" value="1"/>
</dbReference>
<dbReference type="InterPro" id="IPR017438">
    <property type="entry name" value="ATP-NAD_kinase_N"/>
</dbReference>
<evidence type="ECO:0000313" key="9">
    <source>
        <dbReference type="Proteomes" id="UP001244011"/>
    </source>
</evidence>
<comment type="similarity">
    <text evidence="1">Belongs to the NAD kinase family.</text>
</comment>
<dbReference type="Pfam" id="PF01513">
    <property type="entry name" value="NAD_kinase"/>
    <property type="match status" value="1"/>
</dbReference>
<dbReference type="EMBL" id="MU839000">
    <property type="protein sequence ID" value="KAK1770723.1"/>
    <property type="molecule type" value="Genomic_DNA"/>
</dbReference>
<keyword evidence="5" id="KW-0067">ATP-binding</keyword>
<dbReference type="Proteomes" id="UP001244011">
    <property type="component" value="Unassembled WGS sequence"/>
</dbReference>
<accession>A0AAJ0C5U8</accession>
<protein>
    <submittedName>
        <fullName evidence="8">ATP-NAD kinase</fullName>
    </submittedName>
</protein>
<evidence type="ECO:0000256" key="4">
    <source>
        <dbReference type="ARBA" id="ARBA00022777"/>
    </source>
</evidence>
<sequence>MRRWPYPNHGIRQYYRPQICNRFDHVGMSWSRPLHYALFGSSTTATTPASMNRLRSSRHRLSSPCPLRRGFSMPSRPFCLSASRSQILDVATLPDRIIPSYDQTPTSSLLSLRWPQPPRNILLMPKLHASHVTVSAVEFAKHIHSNYPGLNLVFEQRIAESVHEQLPFPVYTTAPHTVGGVFPKKVDLVTTLGGDGTILRAASLFSMESSVPPILSFSMGSLGFLGEWRFEEYKRAWREAYMSGSNVAAEDLVAPHTQAAATTGRSRTATEDDYGASKFAGWESVRGKSMGVTRASKILLRHRLKVGIYDSNGVNINEQVMPTSTADPDLRLPIDGPGSPLGQQPMASPGKREPKSIHAINEVSIDRGAHPHLAIIDIYVNNAFLTEAVADGIIISTPTGSTAYSLSAGGSIVHPLVKSLLITPISARSLSFRPLVLPLNTKVVLRLSKRNRGRELPVSIDGKRRAGVGIGMEIRIEGERLHRTGDAGTWQGGVPCVIRAPGKGGDGADGIAEDDDSWVGGLNGLLKFNYPFGEVQ</sequence>